<comment type="caution">
    <text evidence="3">The sequence shown here is derived from an EMBL/GenBank/DDBJ whole genome shotgun (WGS) entry which is preliminary data.</text>
</comment>
<dbReference type="CDD" id="cd02603">
    <property type="entry name" value="HAD_sEH-N_like"/>
    <property type="match status" value="1"/>
</dbReference>
<reference evidence="5" key="2">
    <citation type="submission" date="2015-02" db="EMBL/GenBank/DDBJ databases">
        <title>Physiological reanalysis, assessment of diazotrophy, and genome sequences of multiple isolates of Streptomyces thermoautotrophicus.</title>
        <authorList>
            <person name="MacKellar D.C."/>
            <person name="Lieber L."/>
            <person name="Norman J."/>
            <person name="Bolger A."/>
            <person name="Tobin C."/>
            <person name="Murray J.W."/>
            <person name="Friesen M."/>
            <person name="Prell J."/>
        </authorList>
    </citation>
    <scope>NUCLEOTIDE SEQUENCE [LARGE SCALE GENOMIC DNA]</scope>
    <source>
        <strain evidence="5">UBT1</strain>
    </source>
</reference>
<dbReference type="EMBL" id="LAXD01000001">
    <property type="protein sequence ID" value="KWW99653.1"/>
    <property type="molecule type" value="Genomic_DNA"/>
</dbReference>
<dbReference type="Pfam" id="PF00702">
    <property type="entry name" value="Hydrolase"/>
    <property type="match status" value="1"/>
</dbReference>
<name>A0A132NHZ7_9ACTN</name>
<dbReference type="GO" id="GO:0016787">
    <property type="term" value="F:hydrolase activity"/>
    <property type="evidence" value="ECO:0007669"/>
    <property type="project" value="UniProtKB-KW"/>
</dbReference>
<dbReference type="EMBL" id="JYIJ01000016">
    <property type="protein sequence ID" value="KWX03978.1"/>
    <property type="molecule type" value="Genomic_DNA"/>
</dbReference>
<dbReference type="Proteomes" id="UP000070659">
    <property type="component" value="Unassembled WGS sequence"/>
</dbReference>
<keyword evidence="4" id="KW-1185">Reference proteome</keyword>
<reference evidence="3 6" key="1">
    <citation type="submission" date="2015-02" db="EMBL/GenBank/DDBJ databases">
        <title>Physiological reanalysis, assessment of diazotrophy, and genome sequences of multiple isolates of Streptomyces thermoautotrophicus.</title>
        <authorList>
            <person name="MacKellar D.C."/>
            <person name="Lieber L."/>
            <person name="Norman J."/>
            <person name="Bolger A."/>
            <person name="Tobin C."/>
            <person name="Murray J.W."/>
            <person name="Prell J."/>
        </authorList>
    </citation>
    <scope>NUCLEOTIDE SEQUENCE [LARGE SCALE GENOMIC DNA]</scope>
    <source>
        <strain evidence="3 6">UBT1</strain>
    </source>
</reference>
<dbReference type="Proteomes" id="UP000070598">
    <property type="component" value="Unassembled WGS sequence"/>
</dbReference>
<dbReference type="SUPFAM" id="SSF56784">
    <property type="entry name" value="HAD-like"/>
    <property type="match status" value="1"/>
</dbReference>
<dbReference type="SFLD" id="SFLDG01129">
    <property type="entry name" value="C1.5:_HAD__Beta-PGM__Phosphata"/>
    <property type="match status" value="1"/>
</dbReference>
<evidence type="ECO:0000313" key="2">
    <source>
        <dbReference type="EMBL" id="KWX03978.1"/>
    </source>
</evidence>
<organism evidence="3 5">
    <name type="scientific">Carbonactinospora thermoautotrophica</name>
    <dbReference type="NCBI Taxonomy" id="1469144"/>
    <lineage>
        <taxon>Bacteria</taxon>
        <taxon>Bacillati</taxon>
        <taxon>Actinomycetota</taxon>
        <taxon>Actinomycetes</taxon>
        <taxon>Kitasatosporales</taxon>
        <taxon>Carbonactinosporaceae</taxon>
        <taxon>Carbonactinospora</taxon>
    </lineage>
</organism>
<dbReference type="RefSeq" id="WP_066885383.1">
    <property type="nucleotide sequence ID" value="NZ_CP171739.1"/>
</dbReference>
<evidence type="ECO:0000313" key="4">
    <source>
        <dbReference type="Proteomes" id="UP000070188"/>
    </source>
</evidence>
<accession>A0A132NHZ7</accession>
<gene>
    <name evidence="1" type="ORF">LI90_1292</name>
    <name evidence="2" type="ORF">TH66_08415</name>
    <name evidence="3" type="ORF">TR74_07915</name>
</gene>
<keyword evidence="1" id="KW-0378">Hydrolase</keyword>
<dbReference type="OrthoDB" id="9797415at2"/>
<evidence type="ECO:0000313" key="6">
    <source>
        <dbReference type="Proteomes" id="UP000070659"/>
    </source>
</evidence>
<proteinExistence type="predicted"/>
<dbReference type="NCBIfam" id="TIGR01509">
    <property type="entry name" value="HAD-SF-IA-v3"/>
    <property type="match status" value="1"/>
</dbReference>
<dbReference type="PANTHER" id="PTHR43611:SF3">
    <property type="entry name" value="FLAVIN MONONUCLEOTIDE HYDROLASE 1, CHLOROPLATIC"/>
    <property type="match status" value="1"/>
</dbReference>
<dbReference type="STRING" id="1469144.LI90_1292"/>
<evidence type="ECO:0000313" key="5">
    <source>
        <dbReference type="Proteomes" id="UP000070598"/>
    </source>
</evidence>
<evidence type="ECO:0000313" key="1">
    <source>
        <dbReference type="EMBL" id="KWW99653.1"/>
    </source>
</evidence>
<reference evidence="4" key="3">
    <citation type="submission" date="2015-04" db="EMBL/GenBank/DDBJ databases">
        <title>Physiological reanalysis, assessment of diazotrophy, and genome sequences of multiple isolates of Streptomyces thermoautotrophicus.</title>
        <authorList>
            <person name="MacKellar D.C."/>
            <person name="Lieber L."/>
            <person name="Norman J."/>
            <person name="Bolger A."/>
            <person name="Tobin C."/>
            <person name="Murray J.W."/>
            <person name="Chang R."/>
            <person name="Ford T."/>
            <person name="Nguyen P.Q."/>
            <person name="Woodward J."/>
            <person name="Permingeat H."/>
            <person name="Joshi N.S."/>
            <person name="Silver P.A."/>
            <person name="Usadel B."/>
            <person name="Rutherford A.W."/>
            <person name="Friesen M."/>
            <person name="Prell J."/>
        </authorList>
    </citation>
    <scope>NUCLEOTIDE SEQUENCE [LARGE SCALE GENOMIC DNA]</scope>
    <source>
        <strain evidence="4">H1</strain>
    </source>
</reference>
<dbReference type="Gene3D" id="3.40.50.1000">
    <property type="entry name" value="HAD superfamily/HAD-like"/>
    <property type="match status" value="1"/>
</dbReference>
<dbReference type="PANTHER" id="PTHR43611">
    <property type="entry name" value="ALPHA-D-GLUCOSE 1-PHOSPHATE PHOSPHATASE"/>
    <property type="match status" value="1"/>
</dbReference>
<sequence length="207" mass="22533">MTALPYDALLCDVDGVLRHWDTQEHVAQDLEHRYVLPAGTIHSVALDPERLRPAVLGRVTAEEWFAGVARALLPFCGTIDRASAVVEEWSRGRGRIDEEVLDLLATARKRVPVALVSNATTRLEQDLRVLGVEESVDLVVNSARLGMAKPDPGIYLAAAERLGVAPGRCLFVDDRPENVRGAEEVGMTGVLFTGLESLQQALVGLVF</sequence>
<dbReference type="EMBL" id="JYIK01000739">
    <property type="protein sequence ID" value="KWX09714.1"/>
    <property type="molecule type" value="Genomic_DNA"/>
</dbReference>
<dbReference type="AlphaFoldDB" id="A0A132NHZ7"/>
<dbReference type="NCBIfam" id="TIGR01549">
    <property type="entry name" value="HAD-SF-IA-v1"/>
    <property type="match status" value="1"/>
</dbReference>
<dbReference type="Proteomes" id="UP000070188">
    <property type="component" value="Unassembled WGS sequence"/>
</dbReference>
<dbReference type="PATRIC" id="fig|1469144.10.peg.1423"/>
<protein>
    <submittedName>
        <fullName evidence="1">Putative hydrolase</fullName>
    </submittedName>
</protein>
<dbReference type="InterPro" id="IPR023214">
    <property type="entry name" value="HAD_sf"/>
</dbReference>
<dbReference type="InterPro" id="IPR006439">
    <property type="entry name" value="HAD-SF_hydro_IA"/>
</dbReference>
<evidence type="ECO:0000313" key="3">
    <source>
        <dbReference type="EMBL" id="KWX09714.1"/>
    </source>
</evidence>
<dbReference type="SFLD" id="SFLDS00003">
    <property type="entry name" value="Haloacid_Dehalogenase"/>
    <property type="match status" value="1"/>
</dbReference>
<reference evidence="1" key="4">
    <citation type="submission" date="2015-04" db="EMBL/GenBank/DDBJ databases">
        <title>Physiological reanalysis, assessment of diazotrophy, and genome sequences of multiple isolates of Streptomyces thermoautotrophicus.</title>
        <authorList>
            <person name="MacKellar D.C."/>
            <person name="Lieber L."/>
            <person name="Norman J."/>
            <person name="Bolger A."/>
            <person name="Tobin C."/>
            <person name="Murray J.W."/>
            <person name="Woodward J."/>
            <person name="Friesen M."/>
            <person name="Prell J."/>
        </authorList>
    </citation>
    <scope>NUCLEOTIDE SEQUENCE [LARGE SCALE GENOMIC DNA]</scope>
    <source>
        <strain evidence="1">H1</strain>
    </source>
</reference>
<dbReference type="InterPro" id="IPR036412">
    <property type="entry name" value="HAD-like_sf"/>
</dbReference>